<name>A0A5K8A544_9BACT</name>
<evidence type="ECO:0000313" key="2">
    <source>
        <dbReference type="Proteomes" id="UP000422108"/>
    </source>
</evidence>
<protein>
    <recommendedName>
        <fullName evidence="3">IrrE N-terminal-like domain-containing protein</fullName>
    </recommendedName>
</protein>
<dbReference type="Proteomes" id="UP000422108">
    <property type="component" value="Chromosome"/>
</dbReference>
<evidence type="ECO:0000313" key="1">
    <source>
        <dbReference type="EMBL" id="BBO87556.1"/>
    </source>
</evidence>
<sequence>MAAKKARKHAKKIDYKEKMKQTLQTILDLQHIDEIRNWFNGIANLMLFGRNYSSNNLLLVHAQKREAIWTEGFCAWKTKYRRFVQKGEKGILIFAPIPVKAEKSEPRKKTDARIDHADQNEESSFVLFRPVYVWDYSQTRGDRVARIERMLEKRNETKKKVYSAQGENLVKLSAAMTGLVADSGIEIAHQDLGSAGGMARKKTIFVDSALDTGEDLDVLIHEYAHIMLGHTDGNDNRSDVELEAELTVGLVKSGLGLDIQPQAAYLFDWSRDASDAKREEKFMKAFNMSQPLANQVLNHLVAAVDSDDETESNTDIAA</sequence>
<dbReference type="RefSeq" id="WP_155309001.1">
    <property type="nucleotide sequence ID" value="NZ_AP021879.1"/>
</dbReference>
<organism evidence="1 2">
    <name type="scientific">Desulfosarcina ovata subsp. ovata</name>
    <dbReference type="NCBI Taxonomy" id="2752305"/>
    <lineage>
        <taxon>Bacteria</taxon>
        <taxon>Pseudomonadati</taxon>
        <taxon>Thermodesulfobacteriota</taxon>
        <taxon>Desulfobacteria</taxon>
        <taxon>Desulfobacterales</taxon>
        <taxon>Desulfosarcinaceae</taxon>
        <taxon>Desulfosarcina</taxon>
    </lineage>
</organism>
<evidence type="ECO:0008006" key="3">
    <source>
        <dbReference type="Google" id="ProtNLM"/>
    </source>
</evidence>
<dbReference type="EMBL" id="AP021879">
    <property type="protein sequence ID" value="BBO87556.1"/>
    <property type="molecule type" value="Genomic_DNA"/>
</dbReference>
<accession>A0A5K8A544</accession>
<reference evidence="1 2" key="1">
    <citation type="submission" date="2019-11" db="EMBL/GenBank/DDBJ databases">
        <title>Comparative genomics of hydrocarbon-degrading Desulfosarcina strains.</title>
        <authorList>
            <person name="Watanabe M."/>
            <person name="Kojima H."/>
            <person name="Fukui M."/>
        </authorList>
    </citation>
    <scope>NUCLEOTIDE SEQUENCE [LARGE SCALE GENOMIC DNA]</scope>
    <source>
        <strain evidence="2">oXyS1</strain>
    </source>
</reference>
<dbReference type="AlphaFoldDB" id="A0A5K8A544"/>
<keyword evidence="2" id="KW-1185">Reference proteome</keyword>
<gene>
    <name evidence="1" type="ORF">DSCOOX_07360</name>
</gene>
<proteinExistence type="predicted"/>